<comment type="caution">
    <text evidence="2">The sequence shown here is derived from an EMBL/GenBank/DDBJ whole genome shotgun (WGS) entry which is preliminary data.</text>
</comment>
<evidence type="ECO:0000256" key="1">
    <source>
        <dbReference type="SAM" id="MobiDB-lite"/>
    </source>
</evidence>
<reference evidence="2" key="1">
    <citation type="journal article" date="2020" name="mSystems">
        <title>Genome- and Community-Level Interaction Insights into Carbon Utilization and Element Cycling Functions of Hydrothermarchaeota in Hydrothermal Sediment.</title>
        <authorList>
            <person name="Zhou Z."/>
            <person name="Liu Y."/>
            <person name="Xu W."/>
            <person name="Pan J."/>
            <person name="Luo Z.H."/>
            <person name="Li M."/>
        </authorList>
    </citation>
    <scope>NUCLEOTIDE SEQUENCE [LARGE SCALE GENOMIC DNA]</scope>
    <source>
        <strain evidence="2">SpSt-374</strain>
    </source>
</reference>
<dbReference type="EMBL" id="DSPX01000244">
    <property type="protein sequence ID" value="HGG03504.1"/>
    <property type="molecule type" value="Genomic_DNA"/>
</dbReference>
<protein>
    <submittedName>
        <fullName evidence="2">Uncharacterized protein</fullName>
    </submittedName>
</protein>
<organism evidence="2">
    <name type="scientific">Planktothricoides sp. SpSt-374</name>
    <dbReference type="NCBI Taxonomy" id="2282167"/>
    <lineage>
        <taxon>Bacteria</taxon>
        <taxon>Bacillati</taxon>
        <taxon>Cyanobacteriota</taxon>
        <taxon>Cyanophyceae</taxon>
        <taxon>Oscillatoriophycideae</taxon>
        <taxon>Oscillatoriales</taxon>
        <taxon>Oscillatoriaceae</taxon>
        <taxon>Planktothricoides</taxon>
    </lineage>
</organism>
<evidence type="ECO:0000313" key="2">
    <source>
        <dbReference type="EMBL" id="HGG03504.1"/>
    </source>
</evidence>
<proteinExistence type="predicted"/>
<name>A0A7C3ZQA7_9CYAN</name>
<accession>A0A7C3ZQA7</accession>
<dbReference type="AlphaFoldDB" id="A0A7C3ZQA7"/>
<gene>
    <name evidence="2" type="ORF">ENR15_23410</name>
</gene>
<sequence>MTQEPNPTKETEIVPVTPETTEMKSASTKEDEIKKATEALLEAIKKLAASEMQTAGDFSREAYVKAVSRARETIEQIKLIKPEEIEKTVNQVQTDADKNWQGVLDDMRQFGDRLTKAAQTAWEILTNPPKDEPPKS</sequence>
<feature type="region of interest" description="Disordered" evidence="1">
    <location>
        <begin position="1"/>
        <end position="31"/>
    </location>
</feature>